<dbReference type="RefSeq" id="WP_161747230.1">
    <property type="nucleotide sequence ID" value="NZ_JAAAMV010000037.1"/>
</dbReference>
<keyword evidence="1" id="KW-1133">Transmembrane helix</keyword>
<evidence type="ECO:0000313" key="5">
    <source>
        <dbReference type="Proteomes" id="UP000665561"/>
    </source>
</evidence>
<name>A0ABW9Y187_9BACL</name>
<organism evidence="4 5">
    <name type="scientific">Paenibacillus glycinis</name>
    <dbReference type="NCBI Taxonomy" id="2697035"/>
    <lineage>
        <taxon>Bacteria</taxon>
        <taxon>Bacillati</taxon>
        <taxon>Bacillota</taxon>
        <taxon>Bacilli</taxon>
        <taxon>Bacillales</taxon>
        <taxon>Paenibacillaceae</taxon>
        <taxon>Paenibacillus</taxon>
    </lineage>
</organism>
<feature type="transmembrane region" description="Helical" evidence="1">
    <location>
        <begin position="315"/>
        <end position="334"/>
    </location>
</feature>
<dbReference type="Pfam" id="PF06580">
    <property type="entry name" value="His_kinase"/>
    <property type="match status" value="1"/>
</dbReference>
<accession>A0ABW9Y187</accession>
<dbReference type="InterPro" id="IPR036890">
    <property type="entry name" value="HATPase_C_sf"/>
</dbReference>
<dbReference type="PANTHER" id="PTHR34220:SF7">
    <property type="entry name" value="SENSOR HISTIDINE KINASE YPDA"/>
    <property type="match status" value="1"/>
</dbReference>
<evidence type="ECO:0000256" key="1">
    <source>
        <dbReference type="SAM" id="Phobius"/>
    </source>
</evidence>
<evidence type="ECO:0008006" key="6">
    <source>
        <dbReference type="Google" id="ProtNLM"/>
    </source>
</evidence>
<proteinExistence type="predicted"/>
<keyword evidence="1" id="KW-0472">Membrane</keyword>
<sequence>MIRKPRSIRSILFLTYSSIILIGIALLFVLFYLWSSNLLKKEAFNSISELSASLQKQLDLEVQKLDSVSVSILYSNLISDRISEYDLPSTNTDLPYGPEQDLNRLNKSKTDLYDILVALVGPSYPVQQVYLHLFSGVSIGVGFDNSQRRIDLPSQPWFHAVNENKKQKLFRVSVSDTGSLSLKNNVSLSLFRYFSDKYNTPKGIVEVKQSYDKIFGSFIQLKKNNPSLKSVLIYSNSGEIVYPRVPTKQDQQIVDQIQKNSSINNSSDKQTFINDPVTNDKILLTMEHSDLTNWSIAVMISNKSLLSPLNKFTKIAIFVTFIILLFLIILSYYASKKITGPLHSLNKTIKAMSLESLVSGATVELNSGMNEWDRLNASFIKMNSRLKESFEQLLLSRTQELQAKMTALQSQMNPHFLYNSLATISAMAYEKMHDQIILMCDNLSDMMRYIAADDSSLVEMQTEIHYTEMYLTCMKLRYGDMLTCKIDFNTSLQHIHIPKIIIQPLVENALKYGTKTSPPWLISVNGKVVENRWIIEVKDNGHGFDEQELSRFYAQLRHIEQTNVLPALKLQGMGLLNVFIRLKLHFGNQMYFDVRNLPDRGAVVTIGGPLYFKKKEV</sequence>
<keyword evidence="5" id="KW-1185">Reference proteome</keyword>
<dbReference type="Gene3D" id="6.10.340.10">
    <property type="match status" value="1"/>
</dbReference>
<dbReference type="EMBL" id="JAAAMV010000037">
    <property type="protein sequence ID" value="NBD28214.1"/>
    <property type="molecule type" value="Genomic_DNA"/>
</dbReference>
<dbReference type="InterPro" id="IPR010559">
    <property type="entry name" value="Sig_transdc_His_kin_internal"/>
</dbReference>
<feature type="domain" description="Signal transduction histidine kinase internal region" evidence="3">
    <location>
        <begin position="403"/>
        <end position="481"/>
    </location>
</feature>
<dbReference type="PANTHER" id="PTHR34220">
    <property type="entry name" value="SENSOR HISTIDINE KINASE YPDA"/>
    <property type="match status" value="1"/>
</dbReference>
<dbReference type="InterPro" id="IPR050640">
    <property type="entry name" value="Bact_2-comp_sensor_kinase"/>
</dbReference>
<protein>
    <recommendedName>
        <fullName evidence="6">Signal transduction histidine kinase internal region domain-containing protein</fullName>
    </recommendedName>
</protein>
<comment type="caution">
    <text evidence="4">The sequence shown here is derived from an EMBL/GenBank/DDBJ whole genome shotgun (WGS) entry which is preliminary data.</text>
</comment>
<feature type="transmembrane region" description="Helical" evidence="1">
    <location>
        <begin position="12"/>
        <end position="34"/>
    </location>
</feature>
<dbReference type="SUPFAM" id="SSF55874">
    <property type="entry name" value="ATPase domain of HSP90 chaperone/DNA topoisomerase II/histidine kinase"/>
    <property type="match status" value="1"/>
</dbReference>
<gene>
    <name evidence="4" type="ORF">GT019_30490</name>
</gene>
<dbReference type="InterPro" id="IPR003594">
    <property type="entry name" value="HATPase_dom"/>
</dbReference>
<evidence type="ECO:0000259" key="2">
    <source>
        <dbReference type="Pfam" id="PF02518"/>
    </source>
</evidence>
<dbReference type="Pfam" id="PF02518">
    <property type="entry name" value="HATPase_c"/>
    <property type="match status" value="1"/>
</dbReference>
<evidence type="ECO:0000313" key="4">
    <source>
        <dbReference type="EMBL" id="NBD28214.1"/>
    </source>
</evidence>
<reference evidence="4 5" key="1">
    <citation type="submission" date="2020-01" db="EMBL/GenBank/DDBJ databases">
        <title>Paenibacillus soybeanensis sp. nov. isolated from the nodules of soybean (Glycine max(L.) Merr).</title>
        <authorList>
            <person name="Wang H."/>
        </authorList>
    </citation>
    <scope>NUCLEOTIDE SEQUENCE [LARGE SCALE GENOMIC DNA]</scope>
    <source>
        <strain evidence="4 5">T1</strain>
    </source>
</reference>
<evidence type="ECO:0000259" key="3">
    <source>
        <dbReference type="Pfam" id="PF06580"/>
    </source>
</evidence>
<dbReference type="Proteomes" id="UP000665561">
    <property type="component" value="Unassembled WGS sequence"/>
</dbReference>
<keyword evidence="1" id="KW-0812">Transmembrane</keyword>
<dbReference type="Gene3D" id="3.30.565.10">
    <property type="entry name" value="Histidine kinase-like ATPase, C-terminal domain"/>
    <property type="match status" value="1"/>
</dbReference>
<feature type="domain" description="Histidine kinase/HSP90-like ATPase" evidence="2">
    <location>
        <begin position="500"/>
        <end position="606"/>
    </location>
</feature>